<dbReference type="InterPro" id="IPR036734">
    <property type="entry name" value="Neur_chan_lig-bd_sf"/>
</dbReference>
<dbReference type="PRINTS" id="PR00252">
    <property type="entry name" value="NRIONCHANNEL"/>
</dbReference>
<evidence type="ECO:0000313" key="20">
    <source>
        <dbReference type="EMBL" id="KFD69359.1"/>
    </source>
</evidence>
<feature type="domain" description="Neurotransmitter-gated ion-channel ligand-binding" evidence="17">
    <location>
        <begin position="83"/>
        <end position="250"/>
    </location>
</feature>
<reference evidence="19 21" key="1">
    <citation type="journal article" date="2014" name="Nat. Genet.">
        <title>Genome and transcriptome of the porcine whipworm Trichuris suis.</title>
        <authorList>
            <person name="Jex A.R."/>
            <person name="Nejsum P."/>
            <person name="Schwarz E.M."/>
            <person name="Hu L."/>
            <person name="Young N.D."/>
            <person name="Hall R.S."/>
            <person name="Korhonen P.K."/>
            <person name="Liao S."/>
            <person name="Thamsborg S."/>
            <person name="Xia J."/>
            <person name="Xu P."/>
            <person name="Wang S."/>
            <person name="Scheerlinck J.P."/>
            <person name="Hofmann A."/>
            <person name="Sternberg P.W."/>
            <person name="Wang J."/>
            <person name="Gasser R.B."/>
        </authorList>
    </citation>
    <scope>NUCLEOTIDE SEQUENCE [LARGE SCALE GENOMIC DNA]</scope>
    <source>
        <strain evidence="20">DCEP-RM93F</strain>
        <strain evidence="19">DCEP-RM93M</strain>
    </source>
</reference>
<keyword evidence="16" id="KW-0732">Signal</keyword>
<dbReference type="Gene3D" id="2.70.170.10">
    <property type="entry name" value="Neurotransmitter-gated ion-channel ligand-binding domain"/>
    <property type="match status" value="1"/>
</dbReference>
<dbReference type="CDD" id="cd18997">
    <property type="entry name" value="LGIC_ECD_nAChR"/>
    <property type="match status" value="1"/>
</dbReference>
<keyword evidence="12" id="KW-0628">Postsynaptic cell membrane</keyword>
<evidence type="ECO:0000256" key="2">
    <source>
        <dbReference type="ARBA" id="ARBA00022448"/>
    </source>
</evidence>
<keyword evidence="14 16" id="KW-0407">Ion channel</keyword>
<dbReference type="GO" id="GO:0004888">
    <property type="term" value="F:transmembrane signaling receptor activity"/>
    <property type="evidence" value="ECO:0007669"/>
    <property type="project" value="InterPro"/>
</dbReference>
<keyword evidence="8 16" id="KW-0472">Membrane</keyword>
<evidence type="ECO:0008006" key="22">
    <source>
        <dbReference type="Google" id="ProtNLM"/>
    </source>
</evidence>
<dbReference type="GO" id="GO:0045211">
    <property type="term" value="C:postsynaptic membrane"/>
    <property type="evidence" value="ECO:0007669"/>
    <property type="project" value="UniProtKB-SubCell"/>
</dbReference>
<dbReference type="EMBL" id="KL363283">
    <property type="protein sequence ID" value="KFD48832.1"/>
    <property type="molecule type" value="Genomic_DNA"/>
</dbReference>
<comment type="caution">
    <text evidence="16">Lacks conserved residue(s) required for the propagation of feature annotation.</text>
</comment>
<dbReference type="InterPro" id="IPR006201">
    <property type="entry name" value="Neur_channel"/>
</dbReference>
<dbReference type="NCBIfam" id="TIGR00860">
    <property type="entry name" value="LIC"/>
    <property type="match status" value="1"/>
</dbReference>
<protein>
    <recommendedName>
        <fullName evidence="22">Cation transporter family protein</fullName>
    </recommendedName>
</protein>
<dbReference type="InterPro" id="IPR002394">
    <property type="entry name" value="Nicotinic_acetylcholine_rcpt"/>
</dbReference>
<evidence type="ECO:0000256" key="1">
    <source>
        <dbReference type="ARBA" id="ARBA00009237"/>
    </source>
</evidence>
<dbReference type="PANTHER" id="PTHR18945">
    <property type="entry name" value="NEUROTRANSMITTER GATED ION CHANNEL"/>
    <property type="match status" value="1"/>
</dbReference>
<dbReference type="CDD" id="cd19051">
    <property type="entry name" value="LGIC_TM_cation"/>
    <property type="match status" value="1"/>
</dbReference>
<name>A0A085LV36_9BILA</name>
<evidence type="ECO:0000313" key="19">
    <source>
        <dbReference type="EMBL" id="KFD48832.1"/>
    </source>
</evidence>
<dbReference type="FunFam" id="1.20.58.390:FF:000073">
    <property type="entry name" value="Neuronal acetylcholine receptor subunit alpha-9-II"/>
    <property type="match status" value="1"/>
</dbReference>
<comment type="similarity">
    <text evidence="1">Belongs to the ligand-gated ion channel (TC 1.A.9) family. Acetylcholine receptor (TC 1.A.9.1) subfamily.</text>
</comment>
<dbReference type="EMBL" id="KL367496">
    <property type="protein sequence ID" value="KFD69359.1"/>
    <property type="molecule type" value="Genomic_DNA"/>
</dbReference>
<evidence type="ECO:0000256" key="3">
    <source>
        <dbReference type="ARBA" id="ARBA00022475"/>
    </source>
</evidence>
<evidence type="ECO:0000256" key="12">
    <source>
        <dbReference type="ARBA" id="ARBA00023257"/>
    </source>
</evidence>
<feature type="signal peptide" evidence="16">
    <location>
        <begin position="1"/>
        <end position="21"/>
    </location>
</feature>
<dbReference type="InterPro" id="IPR038050">
    <property type="entry name" value="Neuro_actylchol_rec"/>
</dbReference>
<accession>A0A085LV36</accession>
<gene>
    <name evidence="19" type="ORF">M513_10316</name>
    <name evidence="20" type="ORF">M514_10316</name>
</gene>
<keyword evidence="11" id="KW-0325">Glycoprotein</keyword>
<keyword evidence="7 16" id="KW-0406">Ion transport</keyword>
<evidence type="ECO:0000256" key="7">
    <source>
        <dbReference type="ARBA" id="ARBA00023065"/>
    </source>
</evidence>
<evidence type="ECO:0000256" key="9">
    <source>
        <dbReference type="ARBA" id="ARBA00023157"/>
    </source>
</evidence>
<evidence type="ECO:0000256" key="14">
    <source>
        <dbReference type="ARBA" id="ARBA00023303"/>
    </source>
</evidence>
<keyword evidence="5 16" id="KW-1133">Transmembrane helix</keyword>
<keyword evidence="2 16" id="KW-0813">Transport</keyword>
<dbReference type="Pfam" id="PF02932">
    <property type="entry name" value="Neur_chan_memb"/>
    <property type="match status" value="1"/>
</dbReference>
<keyword evidence="6" id="KW-0770">Synapse</keyword>
<feature type="domain" description="Neurotransmitter-gated ion-channel transmembrane" evidence="18">
    <location>
        <begin position="257"/>
        <end position="471"/>
    </location>
</feature>
<organism evidence="19 21">
    <name type="scientific">Trichuris suis</name>
    <name type="common">pig whipworm</name>
    <dbReference type="NCBI Taxonomy" id="68888"/>
    <lineage>
        <taxon>Eukaryota</taxon>
        <taxon>Metazoa</taxon>
        <taxon>Ecdysozoa</taxon>
        <taxon>Nematoda</taxon>
        <taxon>Enoplea</taxon>
        <taxon>Dorylaimia</taxon>
        <taxon>Trichinellida</taxon>
        <taxon>Trichuridae</taxon>
        <taxon>Trichuris</taxon>
    </lineage>
</organism>
<dbReference type="InterPro" id="IPR018000">
    <property type="entry name" value="Neurotransmitter_ion_chnl_CS"/>
</dbReference>
<dbReference type="SUPFAM" id="SSF63712">
    <property type="entry name" value="Nicotinic receptor ligand binding domain-like"/>
    <property type="match status" value="1"/>
</dbReference>
<evidence type="ECO:0000259" key="17">
    <source>
        <dbReference type="Pfam" id="PF02931"/>
    </source>
</evidence>
<evidence type="ECO:0000259" key="18">
    <source>
        <dbReference type="Pfam" id="PF02932"/>
    </source>
</evidence>
<keyword evidence="13" id="KW-1071">Ligand-gated ion channel</keyword>
<feature type="chain" id="PRO_5007379268" description="Cation transporter family protein" evidence="16">
    <location>
        <begin position="22"/>
        <end position="479"/>
    </location>
</feature>
<feature type="transmembrane region" description="Helical" evidence="16">
    <location>
        <begin position="309"/>
        <end position="337"/>
    </location>
</feature>
<dbReference type="PROSITE" id="PS00236">
    <property type="entry name" value="NEUROTR_ION_CHANNEL"/>
    <property type="match status" value="1"/>
</dbReference>
<evidence type="ECO:0000313" key="21">
    <source>
        <dbReference type="Proteomes" id="UP000030764"/>
    </source>
</evidence>
<evidence type="ECO:0000256" key="16">
    <source>
        <dbReference type="RuleBase" id="RU000687"/>
    </source>
</evidence>
<dbReference type="PRINTS" id="PR00254">
    <property type="entry name" value="NICOTINICR"/>
</dbReference>
<feature type="transmembrane region" description="Helical" evidence="16">
    <location>
        <begin position="251"/>
        <end position="274"/>
    </location>
</feature>
<feature type="transmembrane region" description="Helical" evidence="16">
    <location>
        <begin position="450"/>
        <end position="472"/>
    </location>
</feature>
<evidence type="ECO:0000256" key="8">
    <source>
        <dbReference type="ARBA" id="ARBA00023136"/>
    </source>
</evidence>
<dbReference type="InterPro" id="IPR006029">
    <property type="entry name" value="Neurotrans-gated_channel_TM"/>
</dbReference>
<evidence type="ECO:0000256" key="10">
    <source>
        <dbReference type="ARBA" id="ARBA00023170"/>
    </source>
</evidence>
<evidence type="ECO:0000256" key="4">
    <source>
        <dbReference type="ARBA" id="ARBA00022692"/>
    </source>
</evidence>
<evidence type="ECO:0000256" key="15">
    <source>
        <dbReference type="ARBA" id="ARBA00034104"/>
    </source>
</evidence>
<dbReference type="SUPFAM" id="SSF90112">
    <property type="entry name" value="Neurotransmitter-gated ion-channel transmembrane pore"/>
    <property type="match status" value="1"/>
</dbReference>
<dbReference type="AlphaFoldDB" id="A0A085LV36"/>
<dbReference type="Gene3D" id="1.20.58.390">
    <property type="entry name" value="Neurotransmitter-gated ion-channel transmembrane domain"/>
    <property type="match status" value="2"/>
</dbReference>
<evidence type="ECO:0000256" key="11">
    <source>
        <dbReference type="ARBA" id="ARBA00023180"/>
    </source>
</evidence>
<dbReference type="GO" id="GO:0022848">
    <property type="term" value="F:acetylcholine-gated monoatomic cation-selective channel activity"/>
    <property type="evidence" value="ECO:0007669"/>
    <property type="project" value="InterPro"/>
</dbReference>
<proteinExistence type="inferred from homology"/>
<evidence type="ECO:0000256" key="6">
    <source>
        <dbReference type="ARBA" id="ARBA00023018"/>
    </source>
</evidence>
<keyword evidence="4 16" id="KW-0812">Transmembrane</keyword>
<dbReference type="InterPro" id="IPR006202">
    <property type="entry name" value="Neur_chan_lig-bd"/>
</dbReference>
<dbReference type="Pfam" id="PF02931">
    <property type="entry name" value="Neur_chan_LBD"/>
    <property type="match status" value="1"/>
</dbReference>
<dbReference type="InterPro" id="IPR036719">
    <property type="entry name" value="Neuro-gated_channel_TM_sf"/>
</dbReference>
<keyword evidence="9" id="KW-1015">Disulfide bond</keyword>
<sequence length="479" mass="55381">MRPIIFLYFKGLFFCVWQTLADIHERQLCDDLLRGYNVLERPVDNCSKAVDVMLELILFQIINVVSSYVFLKIVFIFSFPVKDEKSQTMQTNVWLKFSWKDYNLKWSPEEYGGLTDIRIPPEKIWKPDVILYNNVDANFQSYFPSNMIVYHNSQVSWIPPAILQSSCKLDITWFPFDDQQCCLKFGSWTYNGNKLNLVNSENGWDLSEYLENGEWLLTDAPVIRNVQLYTCCPNEPYVDVRFCLNIRRRTLYYGFNMIIPSVLISLMTLLGFLLPAESGEKLTLEITILLSVCVFLTMVGQMTPSTSEAVPLIGVFFCCNMIVVSASVVSNVLVLNLHYRSPDTHRMGPWANKVLLRWLPKLLRMKPPEPPNHRCEEKQQLLPNKVQTEQLIQKALPTLSSHELAVCQELRELRKIVAKLLANTRFIRDVLGKDSEDEQLRNEWKFAAMVIDRLCFIIFSIVIIISSCSIFASSPHLTV</sequence>
<keyword evidence="10" id="KW-0675">Receptor</keyword>
<dbReference type="Proteomes" id="UP000030764">
    <property type="component" value="Unassembled WGS sequence"/>
</dbReference>
<evidence type="ECO:0000256" key="5">
    <source>
        <dbReference type="ARBA" id="ARBA00022989"/>
    </source>
</evidence>
<dbReference type="FunFam" id="2.70.170.10:FF:000016">
    <property type="entry name" value="Nicotinic acetylcholine receptor subunit"/>
    <property type="match status" value="1"/>
</dbReference>
<comment type="subcellular location">
    <subcellularLocation>
        <location evidence="15">Postsynaptic cell membrane</location>
        <topology evidence="15">Multi-pass membrane protein</topology>
    </subcellularLocation>
</comment>
<dbReference type="Proteomes" id="UP000030758">
    <property type="component" value="Unassembled WGS sequence"/>
</dbReference>
<keyword evidence="3" id="KW-1003">Cell membrane</keyword>
<keyword evidence="21" id="KW-1185">Reference proteome</keyword>
<evidence type="ECO:0000256" key="13">
    <source>
        <dbReference type="ARBA" id="ARBA00023286"/>
    </source>
</evidence>